<protein>
    <recommendedName>
        <fullName evidence="1">HTH marR-type domain-containing protein</fullName>
    </recommendedName>
</protein>
<dbReference type="PANTHER" id="PTHR33164:SF99">
    <property type="entry name" value="MARR FAMILY REGULATORY PROTEIN"/>
    <property type="match status" value="1"/>
</dbReference>
<dbReference type="GO" id="GO:0006950">
    <property type="term" value="P:response to stress"/>
    <property type="evidence" value="ECO:0007669"/>
    <property type="project" value="TreeGrafter"/>
</dbReference>
<comment type="caution">
    <text evidence="2">The sequence shown here is derived from an EMBL/GenBank/DDBJ whole genome shotgun (WGS) entry which is preliminary data.</text>
</comment>
<dbReference type="RefSeq" id="WP_189225165.1">
    <property type="nucleotide sequence ID" value="NZ_BMRG01000009.1"/>
</dbReference>
<proteinExistence type="predicted"/>
<evidence type="ECO:0000313" key="2">
    <source>
        <dbReference type="EMBL" id="GGP66347.1"/>
    </source>
</evidence>
<evidence type="ECO:0000313" key="3">
    <source>
        <dbReference type="Proteomes" id="UP000639606"/>
    </source>
</evidence>
<dbReference type="PANTHER" id="PTHR33164">
    <property type="entry name" value="TRANSCRIPTIONAL REGULATOR, MARR FAMILY"/>
    <property type="match status" value="1"/>
</dbReference>
<dbReference type="InterPro" id="IPR000835">
    <property type="entry name" value="HTH_MarR-typ"/>
</dbReference>
<dbReference type="EMBL" id="BMRG01000009">
    <property type="protein sequence ID" value="GGP66347.1"/>
    <property type="molecule type" value="Genomic_DNA"/>
</dbReference>
<dbReference type="Pfam" id="PF12802">
    <property type="entry name" value="MarR_2"/>
    <property type="match status" value="1"/>
</dbReference>
<dbReference type="InterPro" id="IPR036388">
    <property type="entry name" value="WH-like_DNA-bd_sf"/>
</dbReference>
<dbReference type="SMART" id="SM00347">
    <property type="entry name" value="HTH_MARR"/>
    <property type="match status" value="1"/>
</dbReference>
<dbReference type="Gene3D" id="1.10.10.10">
    <property type="entry name" value="Winged helix-like DNA-binding domain superfamily/Winged helix DNA-binding domain"/>
    <property type="match status" value="1"/>
</dbReference>
<dbReference type="PROSITE" id="PS50995">
    <property type="entry name" value="HTH_MARR_2"/>
    <property type="match status" value="1"/>
</dbReference>
<feature type="domain" description="HTH marR-type" evidence="1">
    <location>
        <begin position="17"/>
        <end position="146"/>
    </location>
</feature>
<accession>A0A918EFS3</accession>
<dbReference type="SUPFAM" id="SSF46785">
    <property type="entry name" value="Winged helix' DNA-binding domain"/>
    <property type="match status" value="1"/>
</dbReference>
<dbReference type="InterPro" id="IPR039422">
    <property type="entry name" value="MarR/SlyA-like"/>
</dbReference>
<name>A0A918EFS3_9PSEU</name>
<dbReference type="PRINTS" id="PR00598">
    <property type="entry name" value="HTHMARR"/>
</dbReference>
<reference evidence="2" key="2">
    <citation type="submission" date="2020-09" db="EMBL/GenBank/DDBJ databases">
        <authorList>
            <person name="Sun Q."/>
            <person name="Ohkuma M."/>
        </authorList>
    </citation>
    <scope>NUCLEOTIDE SEQUENCE</scope>
    <source>
        <strain evidence="2">JCM 3313</strain>
    </source>
</reference>
<gene>
    <name evidence="2" type="ORF">GCM10010185_43750</name>
</gene>
<dbReference type="Proteomes" id="UP000639606">
    <property type="component" value="Unassembled WGS sequence"/>
</dbReference>
<evidence type="ECO:0000259" key="1">
    <source>
        <dbReference type="PROSITE" id="PS50995"/>
    </source>
</evidence>
<dbReference type="InterPro" id="IPR036390">
    <property type="entry name" value="WH_DNA-bd_sf"/>
</dbReference>
<organism evidence="2 3">
    <name type="scientific">Saccharothrix coeruleofusca</name>
    <dbReference type="NCBI Taxonomy" id="33919"/>
    <lineage>
        <taxon>Bacteria</taxon>
        <taxon>Bacillati</taxon>
        <taxon>Actinomycetota</taxon>
        <taxon>Actinomycetes</taxon>
        <taxon>Pseudonocardiales</taxon>
        <taxon>Pseudonocardiaceae</taxon>
        <taxon>Saccharothrix</taxon>
    </lineage>
</organism>
<reference evidence="2" key="1">
    <citation type="journal article" date="2014" name="Int. J. Syst. Evol. Microbiol.">
        <title>Complete genome sequence of Corynebacterium casei LMG S-19264T (=DSM 44701T), isolated from a smear-ripened cheese.</title>
        <authorList>
            <consortium name="US DOE Joint Genome Institute (JGI-PGF)"/>
            <person name="Walter F."/>
            <person name="Albersmeier A."/>
            <person name="Kalinowski J."/>
            <person name="Ruckert C."/>
        </authorList>
    </citation>
    <scope>NUCLEOTIDE SEQUENCE</scope>
    <source>
        <strain evidence="2">JCM 3313</strain>
    </source>
</reference>
<keyword evidence="3" id="KW-1185">Reference proteome</keyword>
<sequence>MTGGAFPVADGGRVDPVVETVGLLLELTEHLKDRFVAVSAEMGVSMAQARTLLRIEGSASMRELAARTRYDASNMTGIVEGLRAKGLVDRRTLSADRRVRLVVLTEEGAALQGRLRGALARNVPAVGELSPADREALRAILLRALRRS</sequence>
<dbReference type="AlphaFoldDB" id="A0A918EFS3"/>
<dbReference type="GO" id="GO:0003700">
    <property type="term" value="F:DNA-binding transcription factor activity"/>
    <property type="evidence" value="ECO:0007669"/>
    <property type="project" value="InterPro"/>
</dbReference>